<dbReference type="PANTHER" id="PTHR43252">
    <property type="entry name" value="TRANSCRIPTIONAL REGULATOR YQJI"/>
    <property type="match status" value="1"/>
</dbReference>
<gene>
    <name evidence="3" type="ORF">SAMN05216192_110104</name>
</gene>
<dbReference type="OrthoDB" id="9783723at2"/>
<proteinExistence type="predicted"/>
<reference evidence="4" key="1">
    <citation type="submission" date="2016-10" db="EMBL/GenBank/DDBJ databases">
        <authorList>
            <person name="Varghese N."/>
            <person name="Submissions S."/>
        </authorList>
    </citation>
    <scope>NUCLEOTIDE SEQUENCE [LARGE SCALE GENOMIC DNA]</scope>
    <source>
        <strain evidence="4">CGMCC 1.11012</strain>
    </source>
</reference>
<dbReference type="InterPro" id="IPR036388">
    <property type="entry name" value="WH-like_DNA-bd_sf"/>
</dbReference>
<evidence type="ECO:0000313" key="3">
    <source>
        <dbReference type="EMBL" id="SDI97493.1"/>
    </source>
</evidence>
<dbReference type="InterPro" id="IPR018309">
    <property type="entry name" value="Tscrpt_reg_PadR_C"/>
</dbReference>
<sequence length="186" mass="21577">MNTLSYGLLALLTANPLTGYELTQGIKPLWRAGHSQIYPLLQSMEEKGFIRHERIEQSDKPDKKIYTITEEGISVLQEWVRLPAEPAVLRDELHFKLYSLWLTEPDEAKALLQRRMEFNRSELQRYNLLIKANEALLDERGETRELKATTFGRYLLLQKRVMAMKASIEFCEWAIGELERSSPPPG</sequence>
<dbReference type="STRING" id="1174501.SAMN05216192_110104"/>
<dbReference type="Gene3D" id="1.10.10.10">
    <property type="entry name" value="Winged helix-like DNA-binding domain superfamily/Winged helix DNA-binding domain"/>
    <property type="match status" value="1"/>
</dbReference>
<dbReference type="EMBL" id="FNDX01000010">
    <property type="protein sequence ID" value="SDI97493.1"/>
    <property type="molecule type" value="Genomic_DNA"/>
</dbReference>
<dbReference type="Pfam" id="PF03551">
    <property type="entry name" value="PadR"/>
    <property type="match status" value="1"/>
</dbReference>
<evidence type="ECO:0000259" key="2">
    <source>
        <dbReference type="Pfam" id="PF10400"/>
    </source>
</evidence>
<dbReference type="PANTHER" id="PTHR43252:SF4">
    <property type="entry name" value="TRANSCRIPTIONAL REGULATORY PROTEIN"/>
    <property type="match status" value="1"/>
</dbReference>
<dbReference type="RefSeq" id="WP_090714238.1">
    <property type="nucleotide sequence ID" value="NZ_CBCSKY010000008.1"/>
</dbReference>
<feature type="domain" description="Transcription regulator PadR N-terminal" evidence="1">
    <location>
        <begin position="8"/>
        <end position="77"/>
    </location>
</feature>
<dbReference type="Proteomes" id="UP000199050">
    <property type="component" value="Unassembled WGS sequence"/>
</dbReference>
<dbReference type="GO" id="GO:0003677">
    <property type="term" value="F:DNA binding"/>
    <property type="evidence" value="ECO:0007669"/>
    <property type="project" value="UniProtKB-KW"/>
</dbReference>
<organism evidence="3 4">
    <name type="scientific">Paenibacillus typhae</name>
    <dbReference type="NCBI Taxonomy" id="1174501"/>
    <lineage>
        <taxon>Bacteria</taxon>
        <taxon>Bacillati</taxon>
        <taxon>Bacillota</taxon>
        <taxon>Bacilli</taxon>
        <taxon>Bacillales</taxon>
        <taxon>Paenibacillaceae</taxon>
        <taxon>Paenibacillus</taxon>
    </lineage>
</organism>
<evidence type="ECO:0000259" key="1">
    <source>
        <dbReference type="Pfam" id="PF03551"/>
    </source>
</evidence>
<dbReference type="Gene3D" id="6.10.140.190">
    <property type="match status" value="1"/>
</dbReference>
<keyword evidence="4" id="KW-1185">Reference proteome</keyword>
<dbReference type="SUPFAM" id="SSF46785">
    <property type="entry name" value="Winged helix' DNA-binding domain"/>
    <property type="match status" value="1"/>
</dbReference>
<dbReference type="InterPro" id="IPR005149">
    <property type="entry name" value="Tscrpt_reg_PadR_N"/>
</dbReference>
<protein>
    <submittedName>
        <fullName evidence="3">DNA-binding transcriptional regulator, PadR family</fullName>
    </submittedName>
</protein>
<dbReference type="InterPro" id="IPR036390">
    <property type="entry name" value="WH_DNA-bd_sf"/>
</dbReference>
<keyword evidence="3" id="KW-0238">DNA-binding</keyword>
<dbReference type="AlphaFoldDB" id="A0A1G8PYI3"/>
<evidence type="ECO:0000313" key="4">
    <source>
        <dbReference type="Proteomes" id="UP000199050"/>
    </source>
</evidence>
<dbReference type="Pfam" id="PF10400">
    <property type="entry name" value="Vir_act_alpha_C"/>
    <property type="match status" value="1"/>
</dbReference>
<feature type="domain" description="Transcription regulator PadR C-terminal" evidence="2">
    <location>
        <begin position="89"/>
        <end position="179"/>
    </location>
</feature>
<accession>A0A1G8PYI3</accession>
<name>A0A1G8PYI3_9BACL</name>